<dbReference type="SUPFAM" id="SSF47823">
    <property type="entry name" value="lambda integrase-like, N-terminal domain"/>
    <property type="match status" value="1"/>
</dbReference>
<evidence type="ECO:0000256" key="4">
    <source>
        <dbReference type="ARBA" id="ARBA00023172"/>
    </source>
</evidence>
<dbReference type="NCBIfam" id="TIGR02249">
    <property type="entry name" value="integrase_gron"/>
    <property type="match status" value="1"/>
</dbReference>
<dbReference type="PROSITE" id="PS51900">
    <property type="entry name" value="CB"/>
    <property type="match status" value="1"/>
</dbReference>
<keyword evidence="3 5" id="KW-0238">DNA-binding</keyword>
<dbReference type="InterPro" id="IPR011946">
    <property type="entry name" value="Integrase_integron-type"/>
</dbReference>
<dbReference type="InterPro" id="IPR004107">
    <property type="entry name" value="Integrase_SAM-like_N"/>
</dbReference>
<protein>
    <submittedName>
        <fullName evidence="8">Integron integrase</fullName>
    </submittedName>
</protein>
<dbReference type="SUPFAM" id="SSF56349">
    <property type="entry name" value="DNA breaking-rejoining enzymes"/>
    <property type="match status" value="1"/>
</dbReference>
<comment type="similarity">
    <text evidence="1">Belongs to the 'phage' integrase family.</text>
</comment>
<proteinExistence type="inferred from homology"/>
<gene>
    <name evidence="8" type="ORF">B0F88_11866</name>
</gene>
<dbReference type="InterPro" id="IPR044068">
    <property type="entry name" value="CB"/>
</dbReference>
<dbReference type="PANTHER" id="PTHR30349">
    <property type="entry name" value="PHAGE INTEGRASE-RELATED"/>
    <property type="match status" value="1"/>
</dbReference>
<comment type="caution">
    <text evidence="8">The sequence shown here is derived from an EMBL/GenBank/DDBJ whole genome shotgun (WGS) entry which is preliminary data.</text>
</comment>
<evidence type="ECO:0000256" key="2">
    <source>
        <dbReference type="ARBA" id="ARBA00022908"/>
    </source>
</evidence>
<name>A0A2S6GLC3_9GAMM</name>
<reference evidence="8 9" key="1">
    <citation type="submission" date="2018-02" db="EMBL/GenBank/DDBJ databases">
        <title>Subsurface microbial communities from deep shales in Ohio and West Virginia, USA.</title>
        <authorList>
            <person name="Wrighton K."/>
        </authorList>
    </citation>
    <scope>NUCLEOTIDE SEQUENCE [LARGE SCALE GENOMIC DNA]</scope>
    <source>
        <strain evidence="8 9">OWC-G53F</strain>
    </source>
</reference>
<evidence type="ECO:0000256" key="5">
    <source>
        <dbReference type="PROSITE-ProRule" id="PRU01248"/>
    </source>
</evidence>
<dbReference type="GO" id="GO:0015074">
    <property type="term" value="P:DNA integration"/>
    <property type="evidence" value="ECO:0007669"/>
    <property type="project" value="UniProtKB-KW"/>
</dbReference>
<dbReference type="EMBL" id="PTIY01000018">
    <property type="protein sequence ID" value="PPK66034.1"/>
    <property type="molecule type" value="Genomic_DNA"/>
</dbReference>
<evidence type="ECO:0000256" key="1">
    <source>
        <dbReference type="ARBA" id="ARBA00008857"/>
    </source>
</evidence>
<dbReference type="GO" id="GO:0003677">
    <property type="term" value="F:DNA binding"/>
    <property type="evidence" value="ECO:0007669"/>
    <property type="project" value="UniProtKB-UniRule"/>
</dbReference>
<dbReference type="InterPro" id="IPR013762">
    <property type="entry name" value="Integrase-like_cat_sf"/>
</dbReference>
<accession>A0A2S6GLC3</accession>
<dbReference type="PANTHER" id="PTHR30349:SF64">
    <property type="entry name" value="PROPHAGE INTEGRASE INTD-RELATED"/>
    <property type="match status" value="1"/>
</dbReference>
<evidence type="ECO:0000256" key="3">
    <source>
        <dbReference type="ARBA" id="ARBA00023125"/>
    </source>
</evidence>
<feature type="domain" description="Core-binding (CB)" evidence="7">
    <location>
        <begin position="156"/>
        <end position="239"/>
    </location>
</feature>
<keyword evidence="4" id="KW-0233">DNA recombination</keyword>
<dbReference type="InterPro" id="IPR002104">
    <property type="entry name" value="Integrase_catalytic"/>
</dbReference>
<dbReference type="InterPro" id="IPR011010">
    <property type="entry name" value="DNA_brk_join_enz"/>
</dbReference>
<feature type="domain" description="Tyr recombinase" evidence="6">
    <location>
        <begin position="257"/>
        <end position="471"/>
    </location>
</feature>
<evidence type="ECO:0000313" key="9">
    <source>
        <dbReference type="Proteomes" id="UP000238071"/>
    </source>
</evidence>
<dbReference type="PROSITE" id="PS51898">
    <property type="entry name" value="TYR_RECOMBINASE"/>
    <property type="match status" value="1"/>
</dbReference>
<sequence>MIALPSEIFDPFDQLLRSKSLQSNTRFVYTKWLRFYWDFCRKYQHNPFYANSLPLFLKKLQDKQQSEQSQQEAHQAVSLFYAMQAANHNPVNPEHITGVVSTNKDPILKPSNQPLPQQSGHSNRLTAINPTPVDAATQPVQEHSATILIAPATTGASWVFVFDRLLSEIKIRHYSPKTLKAYRGWTRQFQSFTKSKDYRLLSQQDVADFLSFLAVKQQVSASTQNQAFNALLFLFKQVLKKEFGEIKGVARAKRRPYIPVVLSREEIDLIFDHLEAPVNLIAKVLYGCGLRLFECLNLRVHNLNFDAGILTIHDGKGMKDRTVPIPQAIVPALKQQLQKVIAVHEADLKAKFAGTFLPDQLDRKYKNAAKEFIWQWLFPAQSLTLLPEAQEYRRYHIHESVVQKAIKKAVNDAKITKRASAHTFRHSFASHLLQANYDIRTIQELLGHSDLRTTMIYTHTVQSITIKQAKSPLDFDSK</sequence>
<evidence type="ECO:0000313" key="8">
    <source>
        <dbReference type="EMBL" id="PPK66034.1"/>
    </source>
</evidence>
<dbReference type="Pfam" id="PF13495">
    <property type="entry name" value="Phage_int_SAM_4"/>
    <property type="match status" value="1"/>
</dbReference>
<dbReference type="AlphaFoldDB" id="A0A2S6GLC3"/>
<evidence type="ECO:0000259" key="6">
    <source>
        <dbReference type="PROSITE" id="PS51898"/>
    </source>
</evidence>
<evidence type="ECO:0000259" key="7">
    <source>
        <dbReference type="PROSITE" id="PS51900"/>
    </source>
</evidence>
<dbReference type="Gene3D" id="1.10.150.130">
    <property type="match status" value="2"/>
</dbReference>
<dbReference type="RefSeq" id="WP_104425135.1">
    <property type="nucleotide sequence ID" value="NZ_PTIY01000018.1"/>
</dbReference>
<dbReference type="OrthoDB" id="9801717at2"/>
<dbReference type="Proteomes" id="UP000238071">
    <property type="component" value="Unassembled WGS sequence"/>
</dbReference>
<dbReference type="Pfam" id="PF00589">
    <property type="entry name" value="Phage_integrase"/>
    <property type="match status" value="1"/>
</dbReference>
<dbReference type="InterPro" id="IPR010998">
    <property type="entry name" value="Integrase_recombinase_N"/>
</dbReference>
<dbReference type="Gene3D" id="1.10.443.10">
    <property type="entry name" value="Intergrase catalytic core"/>
    <property type="match status" value="1"/>
</dbReference>
<organism evidence="8 9">
    <name type="scientific">Methylobacter tundripaludum</name>
    <dbReference type="NCBI Taxonomy" id="173365"/>
    <lineage>
        <taxon>Bacteria</taxon>
        <taxon>Pseudomonadati</taxon>
        <taxon>Pseudomonadota</taxon>
        <taxon>Gammaproteobacteria</taxon>
        <taxon>Methylococcales</taxon>
        <taxon>Methylococcaceae</taxon>
        <taxon>Methylobacter</taxon>
    </lineage>
</organism>
<keyword evidence="9" id="KW-1185">Reference proteome</keyword>
<keyword evidence="2" id="KW-0229">DNA integration</keyword>
<dbReference type="InterPro" id="IPR050090">
    <property type="entry name" value="Tyrosine_recombinase_XerCD"/>
</dbReference>
<dbReference type="GO" id="GO:0006310">
    <property type="term" value="P:DNA recombination"/>
    <property type="evidence" value="ECO:0007669"/>
    <property type="project" value="UniProtKB-KW"/>
</dbReference>